<evidence type="ECO:0000313" key="12">
    <source>
        <dbReference type="EMBL" id="AFM25211.1"/>
    </source>
</evidence>
<dbReference type="NCBIfam" id="TIGR01007">
    <property type="entry name" value="eps_fam"/>
    <property type="match status" value="1"/>
</dbReference>
<dbReference type="InterPro" id="IPR003856">
    <property type="entry name" value="LPS_length_determ_N"/>
</dbReference>
<dbReference type="InterPro" id="IPR027417">
    <property type="entry name" value="P-loop_NTPase"/>
</dbReference>
<evidence type="ECO:0000256" key="6">
    <source>
        <dbReference type="ARBA" id="ARBA00022989"/>
    </source>
</evidence>
<feature type="transmembrane region" description="Helical" evidence="9">
    <location>
        <begin position="65"/>
        <end position="83"/>
    </location>
</feature>
<dbReference type="HOGENOM" id="CLU_009912_2_1_7"/>
<gene>
    <name evidence="12" type="ordered locus">Desti_2531</name>
</gene>
<dbReference type="Pfam" id="PF02706">
    <property type="entry name" value="Wzz"/>
    <property type="match status" value="1"/>
</dbReference>
<evidence type="ECO:0000256" key="5">
    <source>
        <dbReference type="ARBA" id="ARBA00022840"/>
    </source>
</evidence>
<name>I4C6M0_DESTA</name>
<evidence type="ECO:0000256" key="2">
    <source>
        <dbReference type="ARBA" id="ARBA00022475"/>
    </source>
</evidence>
<evidence type="ECO:0000256" key="7">
    <source>
        <dbReference type="ARBA" id="ARBA00023136"/>
    </source>
</evidence>
<dbReference type="Pfam" id="PF13807">
    <property type="entry name" value="GNVR"/>
    <property type="match status" value="1"/>
</dbReference>
<protein>
    <submittedName>
        <fullName evidence="12">Capsular exopolysaccharide biosynthesis protein</fullName>
    </submittedName>
</protein>
<comment type="subcellular location">
    <subcellularLocation>
        <location evidence="1">Cell membrane</location>
        <topology evidence="1">Multi-pass membrane protein</topology>
    </subcellularLocation>
</comment>
<organism evidence="12 13">
    <name type="scientific">Desulfomonile tiedjei (strain ATCC 49306 / DSM 6799 / DCB-1)</name>
    <dbReference type="NCBI Taxonomy" id="706587"/>
    <lineage>
        <taxon>Bacteria</taxon>
        <taxon>Pseudomonadati</taxon>
        <taxon>Thermodesulfobacteriota</taxon>
        <taxon>Desulfomonilia</taxon>
        <taxon>Desulfomonilales</taxon>
        <taxon>Desulfomonilaceae</taxon>
        <taxon>Desulfomonile</taxon>
    </lineage>
</organism>
<feature type="domain" description="Tyrosine-protein kinase G-rich" evidence="11">
    <location>
        <begin position="415"/>
        <end position="485"/>
    </location>
</feature>
<evidence type="ECO:0000313" key="13">
    <source>
        <dbReference type="Proteomes" id="UP000006055"/>
    </source>
</evidence>
<keyword evidence="5" id="KW-0067">ATP-binding</keyword>
<dbReference type="RefSeq" id="WP_014810353.1">
    <property type="nucleotide sequence ID" value="NC_018025.1"/>
</dbReference>
<accession>I4C6M0</accession>
<evidence type="ECO:0000256" key="9">
    <source>
        <dbReference type="SAM" id="Phobius"/>
    </source>
</evidence>
<evidence type="ECO:0000256" key="8">
    <source>
        <dbReference type="SAM" id="Coils"/>
    </source>
</evidence>
<dbReference type="STRING" id="706587.Desti_2531"/>
<dbReference type="CDD" id="cd05387">
    <property type="entry name" value="BY-kinase"/>
    <property type="match status" value="1"/>
</dbReference>
<dbReference type="eggNOG" id="COG3206">
    <property type="taxonomic scope" value="Bacteria"/>
</dbReference>
<evidence type="ECO:0000256" key="1">
    <source>
        <dbReference type="ARBA" id="ARBA00004651"/>
    </source>
</evidence>
<dbReference type="InterPro" id="IPR033756">
    <property type="entry name" value="YlxH/NBP35"/>
</dbReference>
<feature type="coiled-coil region" evidence="8">
    <location>
        <begin position="327"/>
        <end position="375"/>
    </location>
</feature>
<dbReference type="InterPro" id="IPR032807">
    <property type="entry name" value="GNVR"/>
</dbReference>
<evidence type="ECO:0000259" key="10">
    <source>
        <dbReference type="Pfam" id="PF02706"/>
    </source>
</evidence>
<keyword evidence="3 9" id="KW-0812">Transmembrane</keyword>
<dbReference type="SUPFAM" id="SSF52540">
    <property type="entry name" value="P-loop containing nucleoside triphosphate hydrolases"/>
    <property type="match status" value="1"/>
</dbReference>
<keyword evidence="2" id="KW-1003">Cell membrane</keyword>
<keyword evidence="4" id="KW-0547">Nucleotide-binding</keyword>
<dbReference type="eggNOG" id="COG0489">
    <property type="taxonomic scope" value="Bacteria"/>
</dbReference>
<dbReference type="KEGG" id="dti:Desti_2531"/>
<dbReference type="Proteomes" id="UP000006055">
    <property type="component" value="Chromosome"/>
</dbReference>
<dbReference type="InterPro" id="IPR050445">
    <property type="entry name" value="Bact_polysacc_biosynth/exp"/>
</dbReference>
<dbReference type="GO" id="GO:0005886">
    <property type="term" value="C:plasma membrane"/>
    <property type="evidence" value="ECO:0007669"/>
    <property type="project" value="UniProtKB-SubCell"/>
</dbReference>
<evidence type="ECO:0000259" key="11">
    <source>
        <dbReference type="Pfam" id="PF13807"/>
    </source>
</evidence>
<dbReference type="PATRIC" id="fig|706587.4.peg.2903"/>
<keyword evidence="6 9" id="KW-1133">Transmembrane helix</keyword>
<dbReference type="OrthoDB" id="9812433at2"/>
<feature type="domain" description="Polysaccharide chain length determinant N-terminal" evidence="10">
    <location>
        <begin position="51"/>
        <end position="140"/>
    </location>
</feature>
<dbReference type="PANTHER" id="PTHR32309:SF13">
    <property type="entry name" value="FERRIC ENTEROBACTIN TRANSPORT PROTEIN FEPE"/>
    <property type="match status" value="1"/>
</dbReference>
<dbReference type="AlphaFoldDB" id="I4C6M0"/>
<keyword evidence="13" id="KW-1185">Reference proteome</keyword>
<evidence type="ECO:0000256" key="3">
    <source>
        <dbReference type="ARBA" id="ARBA00022692"/>
    </source>
</evidence>
<evidence type="ECO:0000256" key="4">
    <source>
        <dbReference type="ARBA" id="ARBA00022741"/>
    </source>
</evidence>
<reference evidence="13" key="1">
    <citation type="submission" date="2012-06" db="EMBL/GenBank/DDBJ databases">
        <title>Complete sequence of chromosome of Desulfomonile tiedjei DSM 6799.</title>
        <authorList>
            <person name="Lucas S."/>
            <person name="Copeland A."/>
            <person name="Lapidus A."/>
            <person name="Glavina del Rio T."/>
            <person name="Dalin E."/>
            <person name="Tice H."/>
            <person name="Bruce D."/>
            <person name="Goodwin L."/>
            <person name="Pitluck S."/>
            <person name="Peters L."/>
            <person name="Ovchinnikova G."/>
            <person name="Zeytun A."/>
            <person name="Lu M."/>
            <person name="Kyrpides N."/>
            <person name="Mavromatis K."/>
            <person name="Ivanova N."/>
            <person name="Brettin T."/>
            <person name="Detter J.C."/>
            <person name="Han C."/>
            <person name="Larimer F."/>
            <person name="Land M."/>
            <person name="Hauser L."/>
            <person name="Markowitz V."/>
            <person name="Cheng J.-F."/>
            <person name="Hugenholtz P."/>
            <person name="Woyke T."/>
            <person name="Wu D."/>
            <person name="Spring S."/>
            <person name="Schroeder M."/>
            <person name="Brambilla E."/>
            <person name="Klenk H.-P."/>
            <person name="Eisen J.A."/>
        </authorList>
    </citation>
    <scope>NUCLEOTIDE SEQUENCE [LARGE SCALE GENOMIC DNA]</scope>
    <source>
        <strain evidence="13">ATCC 49306 / DSM 6799 / DCB-1</strain>
    </source>
</reference>
<dbReference type="EMBL" id="CP003360">
    <property type="protein sequence ID" value="AFM25211.1"/>
    <property type="molecule type" value="Genomic_DNA"/>
</dbReference>
<dbReference type="GO" id="GO:0004713">
    <property type="term" value="F:protein tyrosine kinase activity"/>
    <property type="evidence" value="ECO:0007669"/>
    <property type="project" value="TreeGrafter"/>
</dbReference>
<dbReference type="GO" id="GO:0005524">
    <property type="term" value="F:ATP binding"/>
    <property type="evidence" value="ECO:0007669"/>
    <property type="project" value="UniProtKB-KW"/>
</dbReference>
<sequence>MDPKNRRTDDPITVTLGQDEIPVEYRPRAASENHHSRGFHIQEFDEQPEKSLKDYIQIIVKRRRAILIVFLAVVSLTAAYTFTRVPIYRASATLEFEKEASNSINTLGESLAPNWAQAEFFATQSGILKSRSLAEALIDKMNLTKSQEFKPAEPGTLDKIAGWFVSFFSSDVPQPEGDQVGRESLARAVTDRVFVKRESNSRLLTLSMEAKDPEFAKKTLDTYIQLYLDQNLRKRRIISSEAVTWLKGEQTRAEDKLVKSMAALVNFTNQHGIVSLEDTSNHVLRFFNSSAEGLVKSKEHRVQLEALQKEGTQSLAVLPPDLKPSDLQSLKEKLALFEAEYMQLREIYAEEYPKVLMLKKQIAFLKNKLAETEEKAITSALETARSQESMQQQAFEQARKEAMNNNSLGVQYAVLKKEVETNEQIYKILLQKSKEMELNIQIIGNNISVIDPPTTPVGSVKPNKKLNLLIGAFLGLLAGVFAAFVLEQMDNSIHSTEDVEKYLNLPSLGAVPDINKHRRIHGLNGNTSGYEFIAHNSPKAPVSEAIKNIKTSIFLSIPASSMRTIAVSSAVPREGKTFISVSIASVLCSSTKRVLLVDADLRRPRVGEVFNQPDTVPGLTTYLTQDDVKFQKILHKSRIPGLYYVCAGPLPPNPVALLESDRMRDFIDRCSSVFDFVILDSPPVGGFSDARILASKVDGVIMVVREGTAPVDLVRQTKMMITSANSRILGVVLNMANGRSSLYGSGYGGYYGYYGNYYSKSARSVVALDESATTGKN</sequence>
<keyword evidence="7 9" id="KW-0472">Membrane</keyword>
<dbReference type="PANTHER" id="PTHR32309">
    <property type="entry name" value="TYROSINE-PROTEIN KINASE"/>
    <property type="match status" value="1"/>
</dbReference>
<dbReference type="Gene3D" id="3.40.50.300">
    <property type="entry name" value="P-loop containing nucleotide triphosphate hydrolases"/>
    <property type="match status" value="1"/>
</dbReference>
<dbReference type="Pfam" id="PF10609">
    <property type="entry name" value="ParA"/>
    <property type="match status" value="1"/>
</dbReference>
<proteinExistence type="predicted"/>
<dbReference type="InterPro" id="IPR005702">
    <property type="entry name" value="Wzc-like_C"/>
</dbReference>
<keyword evidence="8" id="KW-0175">Coiled coil</keyword>